<keyword evidence="3" id="KW-1185">Reference proteome</keyword>
<proteinExistence type="predicted"/>
<evidence type="ECO:0008006" key="4">
    <source>
        <dbReference type="Google" id="ProtNLM"/>
    </source>
</evidence>
<feature type="chain" id="PRO_5035314226" description="Secreted protein" evidence="1">
    <location>
        <begin position="19"/>
        <end position="113"/>
    </location>
</feature>
<organism evidence="2 3">
    <name type="scientific">Halteria grandinella</name>
    <dbReference type="NCBI Taxonomy" id="5974"/>
    <lineage>
        <taxon>Eukaryota</taxon>
        <taxon>Sar</taxon>
        <taxon>Alveolata</taxon>
        <taxon>Ciliophora</taxon>
        <taxon>Intramacronucleata</taxon>
        <taxon>Spirotrichea</taxon>
        <taxon>Stichotrichia</taxon>
        <taxon>Sporadotrichida</taxon>
        <taxon>Halteriidae</taxon>
        <taxon>Halteria</taxon>
    </lineage>
</organism>
<dbReference type="Proteomes" id="UP000785679">
    <property type="component" value="Unassembled WGS sequence"/>
</dbReference>
<feature type="signal peptide" evidence="1">
    <location>
        <begin position="1"/>
        <end position="18"/>
    </location>
</feature>
<name>A0A8J8T6H7_HALGN</name>
<comment type="caution">
    <text evidence="2">The sequence shown here is derived from an EMBL/GenBank/DDBJ whole genome shotgun (WGS) entry which is preliminary data.</text>
</comment>
<reference evidence="2" key="1">
    <citation type="submission" date="2019-06" db="EMBL/GenBank/DDBJ databases">
        <authorList>
            <person name="Zheng W."/>
        </authorList>
    </citation>
    <scope>NUCLEOTIDE SEQUENCE</scope>
    <source>
        <strain evidence="2">QDHG01</strain>
    </source>
</reference>
<sequence length="113" mass="12632">MGWPYSFCLMSSLMKCSLLSLDSSWFSISYSFDKRPFAASPSIFSPASTTRMAGVSTFKPDTALSFSYALWFVHSWSIVLRSKPINIRCSRLCGPLKRVPSLVPVGAPYKRYG</sequence>
<evidence type="ECO:0000313" key="2">
    <source>
        <dbReference type="EMBL" id="TNV83465.1"/>
    </source>
</evidence>
<gene>
    <name evidence="2" type="ORF">FGO68_gene7271</name>
</gene>
<evidence type="ECO:0000313" key="3">
    <source>
        <dbReference type="Proteomes" id="UP000785679"/>
    </source>
</evidence>
<keyword evidence="1" id="KW-0732">Signal</keyword>
<evidence type="ECO:0000256" key="1">
    <source>
        <dbReference type="SAM" id="SignalP"/>
    </source>
</evidence>
<dbReference type="EMBL" id="RRYP01003806">
    <property type="protein sequence ID" value="TNV83465.1"/>
    <property type="molecule type" value="Genomic_DNA"/>
</dbReference>
<protein>
    <recommendedName>
        <fullName evidence="4">Secreted protein</fullName>
    </recommendedName>
</protein>
<dbReference type="AlphaFoldDB" id="A0A8J8T6H7"/>
<accession>A0A8J8T6H7</accession>